<keyword evidence="14 16" id="KW-0739">Sodium transport</keyword>
<evidence type="ECO:0000256" key="1">
    <source>
        <dbReference type="ARBA" id="ARBA00001959"/>
    </source>
</evidence>
<comment type="similarity">
    <text evidence="4 16 17">Belongs to the OadG family.</text>
</comment>
<accession>A0ABW9G452</accession>
<evidence type="ECO:0000256" key="3">
    <source>
        <dbReference type="ARBA" id="ARBA00004162"/>
    </source>
</evidence>
<comment type="catalytic activity">
    <reaction evidence="15 16 17">
        <text>oxaloacetate + 2 Na(+)(in) + H(+) = pyruvate + 2 Na(+)(out) + CO2</text>
        <dbReference type="Rhea" id="RHEA:57724"/>
        <dbReference type="ChEBI" id="CHEBI:15361"/>
        <dbReference type="ChEBI" id="CHEBI:15378"/>
        <dbReference type="ChEBI" id="CHEBI:16452"/>
        <dbReference type="ChEBI" id="CHEBI:16526"/>
        <dbReference type="ChEBI" id="CHEBI:29101"/>
        <dbReference type="EC" id="7.2.4.2"/>
    </reaction>
</comment>
<dbReference type="InterPro" id="IPR005899">
    <property type="entry name" value="Na_pump_deCOase"/>
</dbReference>
<evidence type="ECO:0000313" key="18">
    <source>
        <dbReference type="EMBL" id="MFM2484436.1"/>
    </source>
</evidence>
<dbReference type="NCBIfam" id="TIGR01195">
    <property type="entry name" value="oadG_fam"/>
    <property type="match status" value="1"/>
</dbReference>
<evidence type="ECO:0000256" key="7">
    <source>
        <dbReference type="ARBA" id="ARBA00022475"/>
    </source>
</evidence>
<evidence type="ECO:0000256" key="13">
    <source>
        <dbReference type="ARBA" id="ARBA00023136"/>
    </source>
</evidence>
<comment type="function">
    <text evidence="2 16 17">Catalyzes the decarboxylation of oxaloacetate coupled to Na(+) translocation.</text>
</comment>
<protein>
    <recommendedName>
        <fullName evidence="16">Probable oxaloacetate decarboxylase gamma chain</fullName>
        <ecNumber evidence="16">7.2.4.2</ecNumber>
    </recommendedName>
</protein>
<evidence type="ECO:0000256" key="17">
    <source>
        <dbReference type="RuleBase" id="RU004278"/>
    </source>
</evidence>
<evidence type="ECO:0000256" key="2">
    <source>
        <dbReference type="ARBA" id="ARBA00003002"/>
    </source>
</evidence>
<comment type="subcellular location">
    <subcellularLocation>
        <location evidence="3 16 17">Cell membrane</location>
        <topology evidence="3 16 17">Single-pass membrane protein</topology>
    </subcellularLocation>
</comment>
<evidence type="ECO:0000313" key="19">
    <source>
        <dbReference type="Proteomes" id="UP001629953"/>
    </source>
</evidence>
<evidence type="ECO:0000256" key="11">
    <source>
        <dbReference type="ARBA" id="ARBA00023053"/>
    </source>
</evidence>
<proteinExistence type="inferred from homology"/>
<keyword evidence="19" id="KW-1185">Reference proteome</keyword>
<reference evidence="18 19" key="1">
    <citation type="journal article" date="2013" name="Int. J. Syst. Evol. Microbiol.">
        <title>Celerinatantimonas yamalensis sp. nov., a cold-adapted diazotrophic bacterium from a cold permafrost brine.</title>
        <authorList>
            <person name="Shcherbakova V."/>
            <person name="Chuvilskaya N."/>
            <person name="Rivkina E."/>
            <person name="Demidov N."/>
            <person name="Uchaeva V."/>
            <person name="Suetin S."/>
            <person name="Suzina N."/>
            <person name="Gilichinsky D."/>
        </authorList>
    </citation>
    <scope>NUCLEOTIDE SEQUENCE [LARGE SCALE GENOMIC DNA]</scope>
    <source>
        <strain evidence="18 19">C7</strain>
    </source>
</reference>
<keyword evidence="12 16" id="KW-0406">Ion transport</keyword>
<comment type="caution">
    <text evidence="18">The sequence shown here is derived from an EMBL/GenBank/DDBJ whole genome shotgun (WGS) entry which is preliminary data.</text>
</comment>
<dbReference type="InterPro" id="IPR023424">
    <property type="entry name" value="OadG"/>
</dbReference>
<dbReference type="HAMAP" id="MF_00404">
    <property type="entry name" value="OadG"/>
    <property type="match status" value="1"/>
</dbReference>
<evidence type="ECO:0000256" key="8">
    <source>
        <dbReference type="ARBA" id="ARBA00022692"/>
    </source>
</evidence>
<keyword evidence="9 16" id="KW-1278">Translocase</keyword>
<sequence>MNETLFSEGLTLLSLGMGFVFLFLLFLVLMTTLMSKIIIRFTPIPIVVSDKASAPPATPDDDELIAVLTAAIHQHQKTRVQHNLRG</sequence>
<keyword evidence="10 16" id="KW-1133">Transmembrane helix</keyword>
<evidence type="ECO:0000256" key="10">
    <source>
        <dbReference type="ARBA" id="ARBA00022989"/>
    </source>
</evidence>
<keyword evidence="7 16" id="KW-1003">Cell membrane</keyword>
<comment type="subunit">
    <text evidence="5 16">Heterotrimer of an alpha, a beta and a gamma subunit.</text>
</comment>
<evidence type="ECO:0000256" key="9">
    <source>
        <dbReference type="ARBA" id="ARBA00022967"/>
    </source>
</evidence>
<organism evidence="18 19">
    <name type="scientific">Celerinatantimonas yamalensis</name>
    <dbReference type="NCBI Taxonomy" id="559956"/>
    <lineage>
        <taxon>Bacteria</taxon>
        <taxon>Pseudomonadati</taxon>
        <taxon>Pseudomonadota</taxon>
        <taxon>Gammaproteobacteria</taxon>
        <taxon>Celerinatantimonadaceae</taxon>
        <taxon>Celerinatantimonas</taxon>
    </lineage>
</organism>
<evidence type="ECO:0000256" key="16">
    <source>
        <dbReference type="HAMAP-Rule" id="MF_00404"/>
    </source>
</evidence>
<evidence type="ECO:0000256" key="6">
    <source>
        <dbReference type="ARBA" id="ARBA00022448"/>
    </source>
</evidence>
<evidence type="ECO:0000256" key="4">
    <source>
        <dbReference type="ARBA" id="ARBA00005844"/>
    </source>
</evidence>
<name>A0ABW9G452_9GAMM</name>
<dbReference type="RefSeq" id="WP_408622615.1">
    <property type="nucleotide sequence ID" value="NZ_JBEQCT010000002.1"/>
</dbReference>
<evidence type="ECO:0000256" key="15">
    <source>
        <dbReference type="ARBA" id="ARBA00048176"/>
    </source>
</evidence>
<comment type="cofactor">
    <cofactor evidence="1 16 17">
        <name>Na(+)</name>
        <dbReference type="ChEBI" id="CHEBI:29101"/>
    </cofactor>
</comment>
<dbReference type="Pfam" id="PF04277">
    <property type="entry name" value="OAD_gamma"/>
    <property type="match status" value="1"/>
</dbReference>
<dbReference type="Proteomes" id="UP001629953">
    <property type="component" value="Unassembled WGS sequence"/>
</dbReference>
<evidence type="ECO:0000256" key="14">
    <source>
        <dbReference type="ARBA" id="ARBA00023201"/>
    </source>
</evidence>
<evidence type="ECO:0000256" key="5">
    <source>
        <dbReference type="ARBA" id="ARBA00011869"/>
    </source>
</evidence>
<gene>
    <name evidence="16" type="primary">oadG</name>
    <name evidence="18" type="ORF">ABUE30_05045</name>
</gene>
<dbReference type="EC" id="7.2.4.2" evidence="16"/>
<keyword evidence="8 16" id="KW-0812">Transmembrane</keyword>
<evidence type="ECO:0000256" key="12">
    <source>
        <dbReference type="ARBA" id="ARBA00023065"/>
    </source>
</evidence>
<keyword evidence="13 16" id="KW-0472">Membrane</keyword>
<keyword evidence="6 16" id="KW-0813">Transport</keyword>
<keyword evidence="11 16" id="KW-0915">Sodium</keyword>
<feature type="transmembrane region" description="Helical" evidence="16 17">
    <location>
        <begin position="12"/>
        <end position="33"/>
    </location>
</feature>
<dbReference type="EMBL" id="JBEQCT010000002">
    <property type="protein sequence ID" value="MFM2484436.1"/>
    <property type="molecule type" value="Genomic_DNA"/>
</dbReference>